<dbReference type="AlphaFoldDB" id="A0A3M7Q581"/>
<evidence type="ECO:0000313" key="2">
    <source>
        <dbReference type="Proteomes" id="UP000276133"/>
    </source>
</evidence>
<sequence length="97" mass="10982">MDPDVSKVPFVACFLSSYLLKSSLTGKLSCLTAASTFFDFKFRLTGNVRRMVCLGELELEPEFLNVRKLVDTLEDMVVEAKDSFELFLSDDEIRTNS</sequence>
<proteinExistence type="predicted"/>
<gene>
    <name evidence="1" type="ORF">BpHYR1_007460</name>
</gene>
<accession>A0A3M7Q581</accession>
<evidence type="ECO:0000313" key="1">
    <source>
        <dbReference type="EMBL" id="RNA06577.1"/>
    </source>
</evidence>
<keyword evidence="2" id="KW-1185">Reference proteome</keyword>
<dbReference type="Proteomes" id="UP000276133">
    <property type="component" value="Unassembled WGS sequence"/>
</dbReference>
<protein>
    <submittedName>
        <fullName evidence="1">Uncharacterized protein</fullName>
    </submittedName>
</protein>
<dbReference type="EMBL" id="REGN01007339">
    <property type="protein sequence ID" value="RNA06577.1"/>
    <property type="molecule type" value="Genomic_DNA"/>
</dbReference>
<comment type="caution">
    <text evidence="1">The sequence shown here is derived from an EMBL/GenBank/DDBJ whole genome shotgun (WGS) entry which is preliminary data.</text>
</comment>
<name>A0A3M7Q581_BRAPC</name>
<organism evidence="1 2">
    <name type="scientific">Brachionus plicatilis</name>
    <name type="common">Marine rotifer</name>
    <name type="synonym">Brachionus muelleri</name>
    <dbReference type="NCBI Taxonomy" id="10195"/>
    <lineage>
        <taxon>Eukaryota</taxon>
        <taxon>Metazoa</taxon>
        <taxon>Spiralia</taxon>
        <taxon>Gnathifera</taxon>
        <taxon>Rotifera</taxon>
        <taxon>Eurotatoria</taxon>
        <taxon>Monogononta</taxon>
        <taxon>Pseudotrocha</taxon>
        <taxon>Ploima</taxon>
        <taxon>Brachionidae</taxon>
        <taxon>Brachionus</taxon>
    </lineage>
</organism>
<reference evidence="1 2" key="1">
    <citation type="journal article" date="2018" name="Sci. Rep.">
        <title>Genomic signatures of local adaptation to the degree of environmental predictability in rotifers.</title>
        <authorList>
            <person name="Franch-Gras L."/>
            <person name="Hahn C."/>
            <person name="Garcia-Roger E.M."/>
            <person name="Carmona M.J."/>
            <person name="Serra M."/>
            <person name="Gomez A."/>
        </authorList>
    </citation>
    <scope>NUCLEOTIDE SEQUENCE [LARGE SCALE GENOMIC DNA]</scope>
    <source>
        <strain evidence="1">HYR1</strain>
    </source>
</reference>